<keyword evidence="8" id="KW-0408">Iron</keyword>
<keyword evidence="5" id="KW-0479">Metal-binding</keyword>
<evidence type="ECO:0000256" key="2">
    <source>
        <dbReference type="ARBA" id="ARBA00010617"/>
    </source>
</evidence>
<organism evidence="11">
    <name type="scientific">Sesamum radiatum</name>
    <name type="common">Black benniseed</name>
    <dbReference type="NCBI Taxonomy" id="300843"/>
    <lineage>
        <taxon>Eukaryota</taxon>
        <taxon>Viridiplantae</taxon>
        <taxon>Streptophyta</taxon>
        <taxon>Embryophyta</taxon>
        <taxon>Tracheophyta</taxon>
        <taxon>Spermatophyta</taxon>
        <taxon>Magnoliopsida</taxon>
        <taxon>eudicotyledons</taxon>
        <taxon>Gunneridae</taxon>
        <taxon>Pentapetalae</taxon>
        <taxon>asterids</taxon>
        <taxon>lamiids</taxon>
        <taxon>Lamiales</taxon>
        <taxon>Pedaliaceae</taxon>
        <taxon>Sesamum</taxon>
    </lineage>
</organism>
<keyword evidence="7" id="KW-0560">Oxidoreductase</keyword>
<dbReference type="SUPFAM" id="SSF48264">
    <property type="entry name" value="Cytochrome P450"/>
    <property type="match status" value="1"/>
</dbReference>
<dbReference type="GO" id="GO:0016020">
    <property type="term" value="C:membrane"/>
    <property type="evidence" value="ECO:0007669"/>
    <property type="project" value="UniProtKB-SubCell"/>
</dbReference>
<dbReference type="GO" id="GO:0020037">
    <property type="term" value="F:heme binding"/>
    <property type="evidence" value="ECO:0007669"/>
    <property type="project" value="InterPro"/>
</dbReference>
<accession>A0AAW2NNH8</accession>
<evidence type="ECO:0000256" key="6">
    <source>
        <dbReference type="ARBA" id="ARBA00022989"/>
    </source>
</evidence>
<evidence type="ECO:0000313" key="11">
    <source>
        <dbReference type="EMBL" id="KAL0345304.1"/>
    </source>
</evidence>
<dbReference type="GO" id="GO:0004497">
    <property type="term" value="F:monooxygenase activity"/>
    <property type="evidence" value="ECO:0007669"/>
    <property type="project" value="UniProtKB-KW"/>
</dbReference>
<keyword evidence="6" id="KW-1133">Transmembrane helix</keyword>
<dbReference type="PANTHER" id="PTHR47947:SF62">
    <property type="entry name" value="CYTOCHROME P450, FAMILY 81, SUBFAMILY D, POLYPEPTIDE 5"/>
    <property type="match status" value="1"/>
</dbReference>
<dbReference type="InterPro" id="IPR050651">
    <property type="entry name" value="Plant_Cytochrome_P450_Monoox"/>
</dbReference>
<gene>
    <name evidence="11" type="ORF">Sradi_4361700</name>
</gene>
<name>A0AAW2NNH8_SESRA</name>
<evidence type="ECO:0000256" key="7">
    <source>
        <dbReference type="ARBA" id="ARBA00023002"/>
    </source>
</evidence>
<reference evidence="11" key="1">
    <citation type="submission" date="2020-06" db="EMBL/GenBank/DDBJ databases">
        <authorList>
            <person name="Li T."/>
            <person name="Hu X."/>
            <person name="Zhang T."/>
            <person name="Song X."/>
            <person name="Zhang H."/>
            <person name="Dai N."/>
            <person name="Sheng W."/>
            <person name="Hou X."/>
            <person name="Wei L."/>
        </authorList>
    </citation>
    <scope>NUCLEOTIDE SEQUENCE</scope>
    <source>
        <strain evidence="11">G02</strain>
        <tissue evidence="11">Leaf</tissue>
    </source>
</reference>
<evidence type="ECO:0000256" key="5">
    <source>
        <dbReference type="ARBA" id="ARBA00022723"/>
    </source>
</evidence>
<evidence type="ECO:0000256" key="9">
    <source>
        <dbReference type="ARBA" id="ARBA00023033"/>
    </source>
</evidence>
<dbReference type="GO" id="GO:0005506">
    <property type="term" value="F:iron ion binding"/>
    <property type="evidence" value="ECO:0007669"/>
    <property type="project" value="InterPro"/>
</dbReference>
<comment type="subcellular location">
    <subcellularLocation>
        <location evidence="1">Membrane</location>
        <topology evidence="1">Single-pass membrane protein</topology>
    </subcellularLocation>
</comment>
<comment type="similarity">
    <text evidence="2">Belongs to the cytochrome P450 family.</text>
</comment>
<reference evidence="11" key="2">
    <citation type="journal article" date="2024" name="Plant">
        <title>Genomic evolution and insights into agronomic trait innovations of Sesamum species.</title>
        <authorList>
            <person name="Miao H."/>
            <person name="Wang L."/>
            <person name="Qu L."/>
            <person name="Liu H."/>
            <person name="Sun Y."/>
            <person name="Le M."/>
            <person name="Wang Q."/>
            <person name="Wei S."/>
            <person name="Zheng Y."/>
            <person name="Lin W."/>
            <person name="Duan Y."/>
            <person name="Cao H."/>
            <person name="Xiong S."/>
            <person name="Wang X."/>
            <person name="Wei L."/>
            <person name="Li C."/>
            <person name="Ma Q."/>
            <person name="Ju M."/>
            <person name="Zhao R."/>
            <person name="Li G."/>
            <person name="Mu C."/>
            <person name="Tian Q."/>
            <person name="Mei H."/>
            <person name="Zhang T."/>
            <person name="Gao T."/>
            <person name="Zhang H."/>
        </authorList>
    </citation>
    <scope>NUCLEOTIDE SEQUENCE</scope>
    <source>
        <strain evidence="11">G02</strain>
    </source>
</reference>
<evidence type="ECO:0000256" key="4">
    <source>
        <dbReference type="ARBA" id="ARBA00022692"/>
    </source>
</evidence>
<keyword evidence="10" id="KW-0472">Membrane</keyword>
<dbReference type="GO" id="GO:0016705">
    <property type="term" value="F:oxidoreductase activity, acting on paired donors, with incorporation or reduction of molecular oxygen"/>
    <property type="evidence" value="ECO:0007669"/>
    <property type="project" value="InterPro"/>
</dbReference>
<protein>
    <submittedName>
        <fullName evidence="11">Cytochrome</fullName>
    </submittedName>
</protein>
<dbReference type="EMBL" id="JACGWJ010000019">
    <property type="protein sequence ID" value="KAL0345304.1"/>
    <property type="molecule type" value="Genomic_DNA"/>
</dbReference>
<keyword evidence="4" id="KW-0812">Transmembrane</keyword>
<evidence type="ECO:0000256" key="1">
    <source>
        <dbReference type="ARBA" id="ARBA00004167"/>
    </source>
</evidence>
<evidence type="ECO:0000256" key="3">
    <source>
        <dbReference type="ARBA" id="ARBA00022617"/>
    </source>
</evidence>
<dbReference type="InterPro" id="IPR036396">
    <property type="entry name" value="Cyt_P450_sf"/>
</dbReference>
<keyword evidence="3" id="KW-0349">Heme</keyword>
<keyword evidence="9" id="KW-0503">Monooxygenase</keyword>
<dbReference type="AlphaFoldDB" id="A0AAW2NNH8"/>
<comment type="caution">
    <text evidence="11">The sequence shown here is derived from an EMBL/GenBank/DDBJ whole genome shotgun (WGS) entry which is preliminary data.</text>
</comment>
<evidence type="ECO:0000256" key="8">
    <source>
        <dbReference type="ARBA" id="ARBA00023004"/>
    </source>
</evidence>
<sequence length="115" mass="13598">MRKTKRRSNLERYGKISTLSGVSYPGDFFPVFRWIDYKGYEKTLKRVTGKMDAFLRGLIDEHKRDKSRNTMIDHLLSLQESEPEYYTDVMIKGIIMVSSSFFLLEYIACCEHQKI</sequence>
<dbReference type="Gene3D" id="1.10.630.10">
    <property type="entry name" value="Cytochrome P450"/>
    <property type="match status" value="1"/>
</dbReference>
<dbReference type="PANTHER" id="PTHR47947">
    <property type="entry name" value="CYTOCHROME P450 82C3-RELATED"/>
    <property type="match status" value="1"/>
</dbReference>
<evidence type="ECO:0000256" key="10">
    <source>
        <dbReference type="ARBA" id="ARBA00023136"/>
    </source>
</evidence>
<proteinExistence type="inferred from homology"/>